<sequence>MKIEKLDSILDEIINLLLGNKMYRLFSGKKAPKLYRAIKPDKMSKVDDFSPERETRKHKNISSIYVTQSFFDCPKLIRNNLDYIVLFNGSGTYGELVNIAKRYTKKWRDVVDILDKNLQELLKFLFTMVKLSLNDACVIAESRGRMCLSITYNNSTTMLNRLHIIEKENKCPDCAHNRRLTIEKTKQLAYSKNGECLSEIFVNSHSPLIWKCAKGHNGAKQIACSRGGKCFSDLYYGNVLKDMNGIQRLKILKIIITLCPFCQNNKCEKLCREIVTKYLGPEY</sequence>
<dbReference type="OrthoDB" id="2304771at2759"/>
<dbReference type="EMBL" id="PQFF01000485">
    <property type="protein sequence ID" value="RHZ47613.1"/>
    <property type="molecule type" value="Genomic_DNA"/>
</dbReference>
<proteinExistence type="predicted"/>
<accession>A0A397GF48</accession>
<protein>
    <submittedName>
        <fullName evidence="1">Uncharacterized protein</fullName>
    </submittedName>
</protein>
<keyword evidence="2" id="KW-1185">Reference proteome</keyword>
<dbReference type="AlphaFoldDB" id="A0A397GF48"/>
<name>A0A397GF48_9GLOM</name>
<evidence type="ECO:0000313" key="2">
    <source>
        <dbReference type="Proteomes" id="UP000266861"/>
    </source>
</evidence>
<organism evidence="1 2">
    <name type="scientific">Diversispora epigaea</name>
    <dbReference type="NCBI Taxonomy" id="1348612"/>
    <lineage>
        <taxon>Eukaryota</taxon>
        <taxon>Fungi</taxon>
        <taxon>Fungi incertae sedis</taxon>
        <taxon>Mucoromycota</taxon>
        <taxon>Glomeromycotina</taxon>
        <taxon>Glomeromycetes</taxon>
        <taxon>Diversisporales</taxon>
        <taxon>Diversisporaceae</taxon>
        <taxon>Diversispora</taxon>
    </lineage>
</organism>
<gene>
    <name evidence="1" type="ORF">Glove_575g34</name>
</gene>
<dbReference type="Proteomes" id="UP000266861">
    <property type="component" value="Unassembled WGS sequence"/>
</dbReference>
<evidence type="ECO:0000313" key="1">
    <source>
        <dbReference type="EMBL" id="RHZ47613.1"/>
    </source>
</evidence>
<comment type="caution">
    <text evidence="1">The sequence shown here is derived from an EMBL/GenBank/DDBJ whole genome shotgun (WGS) entry which is preliminary data.</text>
</comment>
<reference evidence="1 2" key="1">
    <citation type="submission" date="2018-08" db="EMBL/GenBank/DDBJ databases">
        <title>Genome and evolution of the arbuscular mycorrhizal fungus Diversispora epigaea (formerly Glomus versiforme) and its bacterial endosymbionts.</title>
        <authorList>
            <person name="Sun X."/>
            <person name="Fei Z."/>
            <person name="Harrison M."/>
        </authorList>
    </citation>
    <scope>NUCLEOTIDE SEQUENCE [LARGE SCALE GENOMIC DNA]</scope>
    <source>
        <strain evidence="1 2">IT104</strain>
    </source>
</reference>